<dbReference type="Proteomes" id="UP000799438">
    <property type="component" value="Unassembled WGS sequence"/>
</dbReference>
<keyword evidence="2" id="KW-1185">Reference proteome</keyword>
<reference evidence="1" key="1">
    <citation type="journal article" date="2020" name="Stud. Mycol.">
        <title>101 Dothideomycetes genomes: a test case for predicting lifestyles and emergence of pathogens.</title>
        <authorList>
            <person name="Haridas S."/>
            <person name="Albert R."/>
            <person name="Binder M."/>
            <person name="Bloem J."/>
            <person name="Labutti K."/>
            <person name="Salamov A."/>
            <person name="Andreopoulos B."/>
            <person name="Baker S."/>
            <person name="Barry K."/>
            <person name="Bills G."/>
            <person name="Bluhm B."/>
            <person name="Cannon C."/>
            <person name="Castanera R."/>
            <person name="Culley D."/>
            <person name="Daum C."/>
            <person name="Ezra D."/>
            <person name="Gonzalez J."/>
            <person name="Henrissat B."/>
            <person name="Kuo A."/>
            <person name="Liang C."/>
            <person name="Lipzen A."/>
            <person name="Lutzoni F."/>
            <person name="Magnuson J."/>
            <person name="Mondo S."/>
            <person name="Nolan M."/>
            <person name="Ohm R."/>
            <person name="Pangilinan J."/>
            <person name="Park H.-J."/>
            <person name="Ramirez L."/>
            <person name="Alfaro M."/>
            <person name="Sun H."/>
            <person name="Tritt A."/>
            <person name="Yoshinaga Y."/>
            <person name="Zwiers L.-H."/>
            <person name="Turgeon B."/>
            <person name="Goodwin S."/>
            <person name="Spatafora J."/>
            <person name="Crous P."/>
            <person name="Grigoriev I."/>
        </authorList>
    </citation>
    <scope>NUCLEOTIDE SEQUENCE</scope>
    <source>
        <strain evidence="1">CBS 121167</strain>
    </source>
</reference>
<sequence>MPDAPNSIRTTVKVMLSKRACGTVDDSPMYTMAIDSGTLSVRFRTEQHHVNICETTIRPISFLIFPGPAYFEAHLSAAIQHRHPPAVLGPAKRIIVLRIRSPLRLSVRRILVKIFRISLIFACIHPSLHRVQRLNLTHMHPRCIPRSRPTEITLRSASWQWPPTLELSKEGR</sequence>
<name>A0A6A6BHD0_9PEZI</name>
<proteinExistence type="predicted"/>
<organism evidence="1 2">
    <name type="scientific">Aplosporella prunicola CBS 121167</name>
    <dbReference type="NCBI Taxonomy" id="1176127"/>
    <lineage>
        <taxon>Eukaryota</taxon>
        <taxon>Fungi</taxon>
        <taxon>Dikarya</taxon>
        <taxon>Ascomycota</taxon>
        <taxon>Pezizomycotina</taxon>
        <taxon>Dothideomycetes</taxon>
        <taxon>Dothideomycetes incertae sedis</taxon>
        <taxon>Botryosphaeriales</taxon>
        <taxon>Aplosporellaceae</taxon>
        <taxon>Aplosporella</taxon>
    </lineage>
</organism>
<evidence type="ECO:0000313" key="2">
    <source>
        <dbReference type="Proteomes" id="UP000799438"/>
    </source>
</evidence>
<evidence type="ECO:0000313" key="1">
    <source>
        <dbReference type="EMBL" id="KAF2143396.1"/>
    </source>
</evidence>
<dbReference type="GeneID" id="54293280"/>
<dbReference type="RefSeq" id="XP_033399108.1">
    <property type="nucleotide sequence ID" value="XM_033535784.1"/>
</dbReference>
<dbReference type="EMBL" id="ML995482">
    <property type="protein sequence ID" value="KAF2143396.1"/>
    <property type="molecule type" value="Genomic_DNA"/>
</dbReference>
<accession>A0A6A6BHD0</accession>
<gene>
    <name evidence="1" type="ORF">K452DRAFT_170341</name>
</gene>
<protein>
    <submittedName>
        <fullName evidence="1">Uncharacterized protein</fullName>
    </submittedName>
</protein>
<dbReference type="AlphaFoldDB" id="A0A6A6BHD0"/>